<keyword evidence="3" id="KW-1185">Reference proteome</keyword>
<dbReference type="EMBL" id="JAACXV010013947">
    <property type="protein sequence ID" value="KAF7271536.1"/>
    <property type="molecule type" value="Genomic_DNA"/>
</dbReference>
<evidence type="ECO:0000313" key="3">
    <source>
        <dbReference type="Proteomes" id="UP000625711"/>
    </source>
</evidence>
<protein>
    <recommendedName>
        <fullName evidence="4">Spaetzle domain-containing protein</fullName>
    </recommendedName>
</protein>
<proteinExistence type="predicted"/>
<feature type="signal peptide" evidence="1">
    <location>
        <begin position="1"/>
        <end position="20"/>
    </location>
</feature>
<dbReference type="Proteomes" id="UP000625711">
    <property type="component" value="Unassembled WGS sequence"/>
</dbReference>
<comment type="caution">
    <text evidence="2">The sequence shown here is derived from an EMBL/GenBank/DDBJ whole genome shotgun (WGS) entry which is preliminary data.</text>
</comment>
<sequence length="156" mass="18028">MYILCVFLLIASYLVNINYSANIPQISFEISENYYGTMITKPKHSKRETCGQCRENSYYRIYPNIIKKRKGYSLNLFNTEKYLRITECAKNQEGSPCLSNRLLNTYPYQTQCLQQITNITLPLYNIDTNKVQGYLISYPSACECSVVNSGYNNSTN</sequence>
<organism evidence="2 3">
    <name type="scientific">Rhynchophorus ferrugineus</name>
    <name type="common">Red palm weevil</name>
    <name type="synonym">Curculio ferrugineus</name>
    <dbReference type="NCBI Taxonomy" id="354439"/>
    <lineage>
        <taxon>Eukaryota</taxon>
        <taxon>Metazoa</taxon>
        <taxon>Ecdysozoa</taxon>
        <taxon>Arthropoda</taxon>
        <taxon>Hexapoda</taxon>
        <taxon>Insecta</taxon>
        <taxon>Pterygota</taxon>
        <taxon>Neoptera</taxon>
        <taxon>Endopterygota</taxon>
        <taxon>Coleoptera</taxon>
        <taxon>Polyphaga</taxon>
        <taxon>Cucujiformia</taxon>
        <taxon>Curculionidae</taxon>
        <taxon>Dryophthorinae</taxon>
        <taxon>Rhynchophorus</taxon>
    </lineage>
</organism>
<dbReference type="OrthoDB" id="6719897at2759"/>
<evidence type="ECO:0008006" key="4">
    <source>
        <dbReference type="Google" id="ProtNLM"/>
    </source>
</evidence>
<reference evidence="2" key="1">
    <citation type="submission" date="2020-08" db="EMBL/GenBank/DDBJ databases">
        <title>Genome sequencing and assembly of the red palm weevil Rhynchophorus ferrugineus.</title>
        <authorList>
            <person name="Dias G.B."/>
            <person name="Bergman C.M."/>
            <person name="Manee M."/>
        </authorList>
    </citation>
    <scope>NUCLEOTIDE SEQUENCE</scope>
    <source>
        <strain evidence="2">AA-2017</strain>
        <tissue evidence="2">Whole larva</tissue>
    </source>
</reference>
<dbReference type="Gene3D" id="2.10.90.10">
    <property type="entry name" value="Cystine-knot cytokines"/>
    <property type="match status" value="1"/>
</dbReference>
<name>A0A834I337_RHYFE</name>
<dbReference type="SUPFAM" id="SSF57501">
    <property type="entry name" value="Cystine-knot cytokines"/>
    <property type="match status" value="1"/>
</dbReference>
<dbReference type="InterPro" id="IPR029034">
    <property type="entry name" value="Cystine-knot_cytokine"/>
</dbReference>
<gene>
    <name evidence="2" type="ORF">GWI33_015609</name>
</gene>
<evidence type="ECO:0000256" key="1">
    <source>
        <dbReference type="SAM" id="SignalP"/>
    </source>
</evidence>
<dbReference type="AlphaFoldDB" id="A0A834I337"/>
<accession>A0A834I337</accession>
<evidence type="ECO:0000313" key="2">
    <source>
        <dbReference type="EMBL" id="KAF7271536.1"/>
    </source>
</evidence>
<feature type="chain" id="PRO_5033059685" description="Spaetzle domain-containing protein" evidence="1">
    <location>
        <begin position="21"/>
        <end position="156"/>
    </location>
</feature>
<keyword evidence="1" id="KW-0732">Signal</keyword>